<accession>A0A8H5HBB8</accession>
<sequence length="109" mass="11792">MNASVFIILRQILHDWADPYSTKVLIALRAAAVPDTKPIIVDVDNKVAFTCNDPTFDNELGVGYIRAPAPLVPNCGVMPYVVDLGTAVDDVLAQIDGVHDLDTLLKSTE</sequence>
<dbReference type="AlphaFoldDB" id="A0A8H5HBB8"/>
<keyword evidence="2" id="KW-1185">Reference proteome</keyword>
<protein>
    <recommendedName>
        <fullName evidence="3">O-methyltransferase domain-containing protein</fullName>
    </recommendedName>
</protein>
<reference evidence="1 2" key="1">
    <citation type="journal article" date="2020" name="ISME J.">
        <title>Uncovering the hidden diversity of litter-decomposition mechanisms in mushroom-forming fungi.</title>
        <authorList>
            <person name="Floudas D."/>
            <person name="Bentzer J."/>
            <person name="Ahren D."/>
            <person name="Johansson T."/>
            <person name="Persson P."/>
            <person name="Tunlid A."/>
        </authorList>
    </citation>
    <scope>NUCLEOTIDE SEQUENCE [LARGE SCALE GENOMIC DNA]</scope>
    <source>
        <strain evidence="1 2">CBS 661.87</strain>
    </source>
</reference>
<name>A0A8H5HBB8_9AGAR</name>
<evidence type="ECO:0000313" key="2">
    <source>
        <dbReference type="Proteomes" id="UP000565441"/>
    </source>
</evidence>
<dbReference type="Gene3D" id="3.40.50.150">
    <property type="entry name" value="Vaccinia Virus protein VP39"/>
    <property type="match status" value="1"/>
</dbReference>
<dbReference type="InterPro" id="IPR029063">
    <property type="entry name" value="SAM-dependent_MTases_sf"/>
</dbReference>
<dbReference type="EMBL" id="JAACJP010000014">
    <property type="protein sequence ID" value="KAF5380144.1"/>
    <property type="molecule type" value="Genomic_DNA"/>
</dbReference>
<gene>
    <name evidence="1" type="ORF">D9615_006304</name>
</gene>
<comment type="caution">
    <text evidence="1">The sequence shown here is derived from an EMBL/GenBank/DDBJ whole genome shotgun (WGS) entry which is preliminary data.</text>
</comment>
<proteinExistence type="predicted"/>
<evidence type="ECO:0000313" key="1">
    <source>
        <dbReference type="EMBL" id="KAF5380144.1"/>
    </source>
</evidence>
<organism evidence="1 2">
    <name type="scientific">Tricholomella constricta</name>
    <dbReference type="NCBI Taxonomy" id="117010"/>
    <lineage>
        <taxon>Eukaryota</taxon>
        <taxon>Fungi</taxon>
        <taxon>Dikarya</taxon>
        <taxon>Basidiomycota</taxon>
        <taxon>Agaricomycotina</taxon>
        <taxon>Agaricomycetes</taxon>
        <taxon>Agaricomycetidae</taxon>
        <taxon>Agaricales</taxon>
        <taxon>Tricholomatineae</taxon>
        <taxon>Lyophyllaceae</taxon>
        <taxon>Tricholomella</taxon>
    </lineage>
</organism>
<dbReference type="OrthoDB" id="2410195at2759"/>
<evidence type="ECO:0008006" key="3">
    <source>
        <dbReference type="Google" id="ProtNLM"/>
    </source>
</evidence>
<dbReference type="Proteomes" id="UP000565441">
    <property type="component" value="Unassembled WGS sequence"/>
</dbReference>